<keyword evidence="2" id="KW-1185">Reference proteome</keyword>
<dbReference type="Proteomes" id="UP001211065">
    <property type="component" value="Unassembled WGS sequence"/>
</dbReference>
<organism evidence="1 2">
    <name type="scientific">Clydaea vesicula</name>
    <dbReference type="NCBI Taxonomy" id="447962"/>
    <lineage>
        <taxon>Eukaryota</taxon>
        <taxon>Fungi</taxon>
        <taxon>Fungi incertae sedis</taxon>
        <taxon>Chytridiomycota</taxon>
        <taxon>Chytridiomycota incertae sedis</taxon>
        <taxon>Chytridiomycetes</taxon>
        <taxon>Lobulomycetales</taxon>
        <taxon>Lobulomycetaceae</taxon>
        <taxon>Clydaea</taxon>
    </lineage>
</organism>
<sequence length="358" mass="42304">MQSTSQVHSTSQEDSSKDMKAKVLGKFKIWKQELQVEFYDFNPDHRLQFLRSDDAVEEGKIVSVKERTISGWDYGIISFKLKLKLYCAIMEMIANLLDLVLDNYADEGTIEYDKQQKNIAMFIDVNGIQCYKSAIRVLEECWKSAGRMLEECWKNAGRVLEECWKSAGRVLEGAADGCRIRTKVRYKVKTRAQNIWRQSTSKDSELKWYDNLFMLVFEHYILFVTYKLNLDHLKNQTHELKTPNFRPEQKEMNPNIDLNIITARIKNKEKIPIVIKKLYKKQKFSTPGFIYIYFELETGVFKIGRTKVKVGVDKRIRQHKQKCRNSLQFIGKYYTKNHEHTELIIHQELKSKWKLDKS</sequence>
<dbReference type="AlphaFoldDB" id="A0AAD5TTV0"/>
<reference evidence="1" key="1">
    <citation type="submission" date="2020-05" db="EMBL/GenBank/DDBJ databases">
        <title>Phylogenomic resolution of chytrid fungi.</title>
        <authorList>
            <person name="Stajich J.E."/>
            <person name="Amses K."/>
            <person name="Simmons R."/>
            <person name="Seto K."/>
            <person name="Myers J."/>
            <person name="Bonds A."/>
            <person name="Quandt C.A."/>
            <person name="Barry K."/>
            <person name="Liu P."/>
            <person name="Grigoriev I."/>
            <person name="Longcore J.E."/>
            <person name="James T.Y."/>
        </authorList>
    </citation>
    <scope>NUCLEOTIDE SEQUENCE</scope>
    <source>
        <strain evidence="1">JEL0476</strain>
    </source>
</reference>
<evidence type="ECO:0000313" key="2">
    <source>
        <dbReference type="Proteomes" id="UP001211065"/>
    </source>
</evidence>
<dbReference type="Pfam" id="PF13455">
    <property type="entry name" value="MUG113"/>
    <property type="match status" value="1"/>
</dbReference>
<protein>
    <submittedName>
        <fullName evidence="1">Uncharacterized protein</fullName>
    </submittedName>
</protein>
<gene>
    <name evidence="1" type="ORF">HK099_001530</name>
</gene>
<accession>A0AAD5TTV0</accession>
<evidence type="ECO:0000313" key="1">
    <source>
        <dbReference type="EMBL" id="KAJ3203398.1"/>
    </source>
</evidence>
<comment type="caution">
    <text evidence="1">The sequence shown here is derived from an EMBL/GenBank/DDBJ whole genome shotgun (WGS) entry which is preliminary data.</text>
</comment>
<proteinExistence type="predicted"/>
<name>A0AAD5TTV0_9FUNG</name>
<dbReference type="EMBL" id="JADGJW010001435">
    <property type="protein sequence ID" value="KAJ3203398.1"/>
    <property type="molecule type" value="Genomic_DNA"/>
</dbReference>